<dbReference type="NCBIfam" id="TIGR04181">
    <property type="entry name" value="NHT_00031"/>
    <property type="match status" value="1"/>
</dbReference>
<name>A0A382Q0K5_9ZZZZ</name>
<gene>
    <name evidence="6" type="ORF">METZ01_LOCUS331830</name>
</gene>
<comment type="similarity">
    <text evidence="5">Belongs to the DegT/DnrJ/EryC1 family.</text>
</comment>
<organism evidence="6">
    <name type="scientific">marine metagenome</name>
    <dbReference type="NCBI Taxonomy" id="408172"/>
    <lineage>
        <taxon>unclassified sequences</taxon>
        <taxon>metagenomes</taxon>
        <taxon>ecological metagenomes</taxon>
    </lineage>
</organism>
<dbReference type="GO" id="GO:0000271">
    <property type="term" value="P:polysaccharide biosynthetic process"/>
    <property type="evidence" value="ECO:0007669"/>
    <property type="project" value="TreeGrafter"/>
</dbReference>
<dbReference type="SUPFAM" id="SSF53383">
    <property type="entry name" value="PLP-dependent transferases"/>
    <property type="match status" value="1"/>
</dbReference>
<dbReference type="Pfam" id="PF01041">
    <property type="entry name" value="DegT_DnrJ_EryC1"/>
    <property type="match status" value="1"/>
</dbReference>
<dbReference type="PANTHER" id="PTHR30244:SF30">
    <property type="entry name" value="BLR5990 PROTEIN"/>
    <property type="match status" value="1"/>
</dbReference>
<evidence type="ECO:0000256" key="5">
    <source>
        <dbReference type="ARBA" id="ARBA00037999"/>
    </source>
</evidence>
<comment type="cofactor">
    <cofactor evidence="1">
        <name>pyridoxal 5'-phosphate</name>
        <dbReference type="ChEBI" id="CHEBI:597326"/>
    </cofactor>
</comment>
<evidence type="ECO:0008006" key="7">
    <source>
        <dbReference type="Google" id="ProtNLM"/>
    </source>
</evidence>
<proteinExistence type="inferred from homology"/>
<keyword evidence="2" id="KW-0032">Aminotransferase</keyword>
<evidence type="ECO:0000313" key="6">
    <source>
        <dbReference type="EMBL" id="SVC78976.1"/>
    </source>
</evidence>
<keyword evidence="4" id="KW-0663">Pyridoxal phosphate</keyword>
<dbReference type="Gene3D" id="3.40.640.10">
    <property type="entry name" value="Type I PLP-dependent aspartate aminotransferase-like (Major domain)"/>
    <property type="match status" value="1"/>
</dbReference>
<sequence length="282" mass="30437">MTISEQVIAAIRTVVGSSPAVLHEPTFNGNEWRYVKECLDSTFVSSVGEFVNRFETDLADFTGSTYVIAVVNGTAALHIALMLAGVKSGDEVLIPPLSFVATANAVVYCGANPHFVDCHESTLGIDPVKLRDYLSTQTELRSGHCVNKSTGRIIRAMVPVHTFGHPVDLEGLISIARDYKLVMIEDAAESIGSYYDNQHTGTFSKLGILSFNGNKTVTTGGGGAILTSDVAVAKHARHITTTAKMPHAWEYRHDDIGYNYRLPNLNAALGCAQLEQLPTILA</sequence>
<keyword evidence="3" id="KW-0808">Transferase</keyword>
<evidence type="ECO:0000256" key="1">
    <source>
        <dbReference type="ARBA" id="ARBA00001933"/>
    </source>
</evidence>
<accession>A0A382Q0K5</accession>
<reference evidence="6" key="1">
    <citation type="submission" date="2018-05" db="EMBL/GenBank/DDBJ databases">
        <authorList>
            <person name="Lanie J.A."/>
            <person name="Ng W.-L."/>
            <person name="Kazmierczak K.M."/>
            <person name="Andrzejewski T.M."/>
            <person name="Davidsen T.M."/>
            <person name="Wayne K.J."/>
            <person name="Tettelin H."/>
            <person name="Glass J.I."/>
            <person name="Rusch D."/>
            <person name="Podicherti R."/>
            <person name="Tsui H.-C.T."/>
            <person name="Winkler M.E."/>
        </authorList>
    </citation>
    <scope>NUCLEOTIDE SEQUENCE</scope>
</reference>
<dbReference type="GO" id="GO:0008483">
    <property type="term" value="F:transaminase activity"/>
    <property type="evidence" value="ECO:0007669"/>
    <property type="project" value="UniProtKB-KW"/>
</dbReference>
<dbReference type="PANTHER" id="PTHR30244">
    <property type="entry name" value="TRANSAMINASE"/>
    <property type="match status" value="1"/>
</dbReference>
<dbReference type="InterPro" id="IPR015424">
    <property type="entry name" value="PyrdxlP-dep_Trfase"/>
</dbReference>
<dbReference type="AlphaFoldDB" id="A0A382Q0K5"/>
<dbReference type="InterPro" id="IPR026385">
    <property type="entry name" value="LegC-like"/>
</dbReference>
<dbReference type="InterPro" id="IPR000653">
    <property type="entry name" value="DegT/StrS_aminotransferase"/>
</dbReference>
<evidence type="ECO:0000256" key="3">
    <source>
        <dbReference type="ARBA" id="ARBA00022679"/>
    </source>
</evidence>
<dbReference type="InterPro" id="IPR015421">
    <property type="entry name" value="PyrdxlP-dep_Trfase_major"/>
</dbReference>
<evidence type="ECO:0000256" key="2">
    <source>
        <dbReference type="ARBA" id="ARBA00022576"/>
    </source>
</evidence>
<protein>
    <recommendedName>
        <fullName evidence="7">Aminotransferase DegT</fullName>
    </recommendedName>
</protein>
<dbReference type="EMBL" id="UINC01111049">
    <property type="protein sequence ID" value="SVC78976.1"/>
    <property type="molecule type" value="Genomic_DNA"/>
</dbReference>
<evidence type="ECO:0000256" key="4">
    <source>
        <dbReference type="ARBA" id="ARBA00022898"/>
    </source>
</evidence>
<dbReference type="FunFam" id="3.40.640.10:FF:000090">
    <property type="entry name" value="Pyridoxal phosphate-dependent aminotransferase"/>
    <property type="match status" value="1"/>
</dbReference>
<dbReference type="GO" id="GO:0030170">
    <property type="term" value="F:pyridoxal phosphate binding"/>
    <property type="evidence" value="ECO:0007669"/>
    <property type="project" value="TreeGrafter"/>
</dbReference>
<feature type="non-terminal residue" evidence="6">
    <location>
        <position position="282"/>
    </location>
</feature>